<dbReference type="EMBL" id="CP086395">
    <property type="protein sequence ID" value="USJ20192.1"/>
    <property type="molecule type" value="Genomic_DNA"/>
</dbReference>
<keyword evidence="4 11" id="KW-0762">Sugar transport</keyword>
<reference evidence="9" key="2">
    <citation type="submission" date="2022-06" db="EMBL/GenBank/DDBJ databases">
        <title>Lactococcus from bovine mastitis in China.</title>
        <authorList>
            <person name="Lin Y."/>
            <person name="Han B."/>
        </authorList>
    </citation>
    <scope>NUCLEOTIDE SEQUENCE</scope>
    <source>
        <strain evidence="10">Hebei-B-39</strain>
        <strain evidence="9">Ningxia-I-26</strain>
    </source>
</reference>
<dbReference type="KEGG" id="lfo:LMK00_10310"/>
<dbReference type="PROSITE" id="PS51101">
    <property type="entry name" value="PTS_EIIB_TYPE_4"/>
    <property type="match status" value="1"/>
</dbReference>
<dbReference type="SUPFAM" id="SSF52728">
    <property type="entry name" value="PTS IIb component"/>
    <property type="match status" value="1"/>
</dbReference>
<feature type="domain" description="PTS EIIB type-4" evidence="8">
    <location>
        <begin position="1"/>
        <end position="159"/>
    </location>
</feature>
<reference evidence="11" key="1">
    <citation type="journal article" date="2022" name="Front. Microbiol.">
        <title>Feed Insects as a Reservoir of Granadaene-Producing Lactococci.</title>
        <authorList>
            <person name="Neuzil-Bunesova V."/>
            <person name="Ramirez Garcia A."/>
            <person name="Modrackova N."/>
            <person name="Makovska M."/>
            <person name="Sabolova M."/>
            <person name="Sproer C."/>
            <person name="Bunk B."/>
            <person name="Blom J."/>
            <person name="Schwab C."/>
        </authorList>
    </citation>
    <scope>NUCLEOTIDE SEQUENCE</scope>
    <source>
        <strain evidence="11">I4/6O</strain>
    </source>
</reference>
<name>A0A9Q8Y193_9LACT</name>
<evidence type="ECO:0000256" key="7">
    <source>
        <dbReference type="ARBA" id="ARBA00022777"/>
    </source>
</evidence>
<dbReference type="GO" id="GO:0009401">
    <property type="term" value="P:phosphoenolpyruvate-dependent sugar phosphotransferase system"/>
    <property type="evidence" value="ECO:0007669"/>
    <property type="project" value="UniProtKB-KW"/>
</dbReference>
<dbReference type="RefSeq" id="WP_213432451.1">
    <property type="nucleotide sequence ID" value="NZ_CP086395.1"/>
</dbReference>
<accession>A0A9Q8Y193</accession>
<keyword evidence="6" id="KW-0598">Phosphotransferase system</keyword>
<comment type="subcellular location">
    <subcellularLocation>
        <location evidence="1">Cytoplasm</location>
    </subcellularLocation>
</comment>
<keyword evidence="7" id="KW-0418">Kinase</keyword>
<dbReference type="GO" id="GO:0005737">
    <property type="term" value="C:cytoplasm"/>
    <property type="evidence" value="ECO:0007669"/>
    <property type="project" value="UniProtKB-SubCell"/>
</dbReference>
<dbReference type="EMBL" id="JAMWFV010000020">
    <property type="protein sequence ID" value="MDG6145986.1"/>
    <property type="molecule type" value="Genomic_DNA"/>
</dbReference>
<dbReference type="GO" id="GO:0016301">
    <property type="term" value="F:kinase activity"/>
    <property type="evidence" value="ECO:0007669"/>
    <property type="project" value="UniProtKB-KW"/>
</dbReference>
<dbReference type="GO" id="GO:0008982">
    <property type="term" value="F:protein-N(PI)-phosphohistidine-sugar phosphotransferase activity"/>
    <property type="evidence" value="ECO:0007669"/>
    <property type="project" value="InterPro"/>
</dbReference>
<evidence type="ECO:0000256" key="2">
    <source>
        <dbReference type="ARBA" id="ARBA00022448"/>
    </source>
</evidence>
<gene>
    <name evidence="11" type="ORF">LMK00_10310</name>
    <name evidence="10" type="ORF">NF708_08480</name>
    <name evidence="9" type="ORF">NF717_10060</name>
</gene>
<evidence type="ECO:0000313" key="12">
    <source>
        <dbReference type="Proteomes" id="UP001056730"/>
    </source>
</evidence>
<evidence type="ECO:0000256" key="3">
    <source>
        <dbReference type="ARBA" id="ARBA00022490"/>
    </source>
</evidence>
<evidence type="ECO:0000259" key="8">
    <source>
        <dbReference type="PROSITE" id="PS51101"/>
    </source>
</evidence>
<keyword evidence="5" id="KW-0808">Transferase</keyword>
<evidence type="ECO:0000256" key="5">
    <source>
        <dbReference type="ARBA" id="ARBA00022679"/>
    </source>
</evidence>
<dbReference type="AlphaFoldDB" id="A0A9Q8Y193"/>
<evidence type="ECO:0000313" key="9">
    <source>
        <dbReference type="EMBL" id="MDG6145986.1"/>
    </source>
</evidence>
<dbReference type="Gene3D" id="3.40.35.10">
    <property type="entry name" value="Phosphotransferase system, sorbose subfamily IIB component"/>
    <property type="match status" value="1"/>
</dbReference>
<sequence>MIIHARVDERLIHGQVAAVWSNVVNAERLYVANDSAWKDDMVLGALQLAKPAGKKLTVSSVRRAIVNFKENRFGDERVFVLTKTIGDMKALVDAGVLDEFNVGNISKQGEDAVQIKKSVFLTPQDIAQLRELTEKGTKITARMVPGESDASIMSMIDDK</sequence>
<dbReference type="EMBL" id="JAMWGI010000005">
    <property type="protein sequence ID" value="MDG6194026.1"/>
    <property type="molecule type" value="Genomic_DNA"/>
</dbReference>
<organism evidence="11 12">
    <name type="scientific">Lactococcus formosensis</name>
    <dbReference type="NCBI Taxonomy" id="1281486"/>
    <lineage>
        <taxon>Bacteria</taxon>
        <taxon>Bacillati</taxon>
        <taxon>Bacillota</taxon>
        <taxon>Bacilli</taxon>
        <taxon>Lactobacillales</taxon>
        <taxon>Streptococcaceae</taxon>
        <taxon>Lactococcus</taxon>
    </lineage>
</organism>
<dbReference type="Proteomes" id="UP001056730">
    <property type="component" value="Chromosome"/>
</dbReference>
<keyword evidence="3" id="KW-0963">Cytoplasm</keyword>
<evidence type="ECO:0000256" key="1">
    <source>
        <dbReference type="ARBA" id="ARBA00004496"/>
    </source>
</evidence>
<keyword evidence="2" id="KW-0813">Transport</keyword>
<dbReference type="InterPro" id="IPR004720">
    <property type="entry name" value="PTS_IIB_sorbose-sp"/>
</dbReference>
<keyword evidence="13" id="KW-1185">Reference proteome</keyword>
<dbReference type="Pfam" id="PF03830">
    <property type="entry name" value="PTSIIB_sorb"/>
    <property type="match status" value="1"/>
</dbReference>
<evidence type="ECO:0000256" key="6">
    <source>
        <dbReference type="ARBA" id="ARBA00022683"/>
    </source>
</evidence>
<dbReference type="Proteomes" id="UP001153199">
    <property type="component" value="Unassembled WGS sequence"/>
</dbReference>
<dbReference type="InterPro" id="IPR036667">
    <property type="entry name" value="PTS_IIB_sorbose-sp_sf"/>
</dbReference>
<proteinExistence type="predicted"/>
<evidence type="ECO:0000313" key="13">
    <source>
        <dbReference type="Proteomes" id="UP001153199"/>
    </source>
</evidence>
<evidence type="ECO:0000313" key="10">
    <source>
        <dbReference type="EMBL" id="MDG6194026.1"/>
    </source>
</evidence>
<evidence type="ECO:0000313" key="11">
    <source>
        <dbReference type="EMBL" id="USJ20192.1"/>
    </source>
</evidence>
<dbReference type="Proteomes" id="UP001153203">
    <property type="component" value="Unassembled WGS sequence"/>
</dbReference>
<protein>
    <submittedName>
        <fullName evidence="11">PTS sugar transporter subunit IIB</fullName>
    </submittedName>
</protein>
<evidence type="ECO:0000256" key="4">
    <source>
        <dbReference type="ARBA" id="ARBA00022597"/>
    </source>
</evidence>